<evidence type="ECO:0000256" key="1">
    <source>
        <dbReference type="SAM" id="MobiDB-lite"/>
    </source>
</evidence>
<evidence type="ECO:0000313" key="3">
    <source>
        <dbReference type="Proteomes" id="UP000769157"/>
    </source>
</evidence>
<reference evidence="2" key="2">
    <citation type="submission" date="2021-01" db="EMBL/GenBank/DDBJ databases">
        <authorList>
            <person name="Schikora-Tamarit M.A."/>
        </authorList>
    </citation>
    <scope>NUCLEOTIDE SEQUENCE</scope>
    <source>
        <strain evidence="2">CBS6075</strain>
    </source>
</reference>
<gene>
    <name evidence="2" type="ORF">OGAPHI_006278</name>
</gene>
<keyword evidence="3" id="KW-1185">Reference proteome</keyword>
<dbReference type="GeneID" id="70238242"/>
<accession>A0A9P8NZJ5</accession>
<evidence type="ECO:0000313" key="2">
    <source>
        <dbReference type="EMBL" id="KAH3662097.1"/>
    </source>
</evidence>
<feature type="region of interest" description="Disordered" evidence="1">
    <location>
        <begin position="235"/>
        <end position="267"/>
    </location>
</feature>
<comment type="caution">
    <text evidence="2">The sequence shown here is derived from an EMBL/GenBank/DDBJ whole genome shotgun (WGS) entry which is preliminary data.</text>
</comment>
<sequence>MQGQCIQVIVQLKRARPHSENQIQWCKGVRETSEPLQVDAVLFDVEVEEFQNQNDPAHDRYGVHHWRVNKPQICGGPARPNPSLVSRPHILGCLIEKCPFGNYLAARDHFLGTCIERIPSLSENPQFNLHLKSRPAPAPAARPYWLWNTNKPNSGVFINGSQVEVVERLNKTKIVSNELDQDIQEASDSALTSDFFKDEERARKDDSRALLELNRESEKLRQKFFQMKKLFVENGSPSPAEQVPDSSIVSKTFGSGERSSSPVAPKEEMSLQLEFATWKQIYDSEVMDKSKDSFSNRDDAIKHLDDLLSVDSSRWSSEEEEAEEDVVEKTWPKKLMKPKKSKTRKVRTKSRKGPDPGLAAKNVRYSSNLFRAQN</sequence>
<name>A0A9P8NZJ5_9ASCO</name>
<feature type="region of interest" description="Disordered" evidence="1">
    <location>
        <begin position="312"/>
        <end position="374"/>
    </location>
</feature>
<dbReference type="RefSeq" id="XP_046059201.1">
    <property type="nucleotide sequence ID" value="XM_046207549.1"/>
</dbReference>
<dbReference type="EMBL" id="JAEUBE010000414">
    <property type="protein sequence ID" value="KAH3662097.1"/>
    <property type="molecule type" value="Genomic_DNA"/>
</dbReference>
<protein>
    <submittedName>
        <fullName evidence="2">Uncharacterized protein</fullName>
    </submittedName>
</protein>
<feature type="compositionally biased region" description="Basic residues" evidence="1">
    <location>
        <begin position="332"/>
        <end position="351"/>
    </location>
</feature>
<proteinExistence type="predicted"/>
<organism evidence="2 3">
    <name type="scientific">Ogataea philodendri</name>
    <dbReference type="NCBI Taxonomy" id="1378263"/>
    <lineage>
        <taxon>Eukaryota</taxon>
        <taxon>Fungi</taxon>
        <taxon>Dikarya</taxon>
        <taxon>Ascomycota</taxon>
        <taxon>Saccharomycotina</taxon>
        <taxon>Pichiomycetes</taxon>
        <taxon>Pichiales</taxon>
        <taxon>Pichiaceae</taxon>
        <taxon>Ogataea</taxon>
    </lineage>
</organism>
<dbReference type="OrthoDB" id="3998031at2759"/>
<dbReference type="AlphaFoldDB" id="A0A9P8NZJ5"/>
<dbReference type="Proteomes" id="UP000769157">
    <property type="component" value="Unassembled WGS sequence"/>
</dbReference>
<feature type="compositionally biased region" description="Polar residues" evidence="1">
    <location>
        <begin position="364"/>
        <end position="374"/>
    </location>
</feature>
<feature type="compositionally biased region" description="Polar residues" evidence="1">
    <location>
        <begin position="235"/>
        <end position="262"/>
    </location>
</feature>
<reference evidence="2" key="1">
    <citation type="journal article" date="2021" name="Open Biol.">
        <title>Shared evolutionary footprints suggest mitochondrial oxidative damage underlies multiple complex I losses in fungi.</title>
        <authorList>
            <person name="Schikora-Tamarit M.A."/>
            <person name="Marcet-Houben M."/>
            <person name="Nosek J."/>
            <person name="Gabaldon T."/>
        </authorList>
    </citation>
    <scope>NUCLEOTIDE SEQUENCE</scope>
    <source>
        <strain evidence="2">CBS6075</strain>
    </source>
</reference>